<comment type="caution">
    <text evidence="2">The sequence shown here is derived from an EMBL/GenBank/DDBJ whole genome shotgun (WGS) entry which is preliminary data.</text>
</comment>
<name>A0A1X4G325_9CYAN</name>
<feature type="coiled-coil region" evidence="1">
    <location>
        <begin position="8"/>
        <end position="49"/>
    </location>
</feature>
<keyword evidence="1" id="KW-0175">Coiled coil</keyword>
<protein>
    <recommendedName>
        <fullName evidence="4">Uma2 family endonuclease</fullName>
    </recommendedName>
</protein>
<organism evidence="2 3">
    <name type="scientific">Cylindrospermopsis raciborskii CENA303</name>
    <dbReference type="NCBI Taxonomy" id="1170769"/>
    <lineage>
        <taxon>Bacteria</taxon>
        <taxon>Bacillati</taxon>
        <taxon>Cyanobacteriota</taxon>
        <taxon>Cyanophyceae</taxon>
        <taxon>Nostocales</taxon>
        <taxon>Aphanizomenonaceae</taxon>
        <taxon>Cylindrospermopsis</taxon>
    </lineage>
</organism>
<dbReference type="EMBL" id="NBYN01000067">
    <property type="protein sequence ID" value="OSO88003.1"/>
    <property type="molecule type" value="Genomic_DNA"/>
</dbReference>
<accession>A0A1X4G325</accession>
<sequence>MAEALVIQERQEKEIAQALAIQERQQKEIAEALVIQERAEKEQERQKNEKLAAYLRSLGINPDEI</sequence>
<evidence type="ECO:0000313" key="3">
    <source>
        <dbReference type="Proteomes" id="UP000192997"/>
    </source>
</evidence>
<dbReference type="Proteomes" id="UP000192997">
    <property type="component" value="Unassembled WGS sequence"/>
</dbReference>
<evidence type="ECO:0000256" key="1">
    <source>
        <dbReference type="SAM" id="Coils"/>
    </source>
</evidence>
<gene>
    <name evidence="2" type="ORF">B7O87_14745</name>
</gene>
<proteinExistence type="predicted"/>
<dbReference type="AlphaFoldDB" id="A0A1X4G325"/>
<evidence type="ECO:0008006" key="4">
    <source>
        <dbReference type="Google" id="ProtNLM"/>
    </source>
</evidence>
<reference evidence="3" key="1">
    <citation type="submission" date="2017-04" db="EMBL/GenBank/DDBJ databases">
        <authorList>
            <person name="Abreu V.A."/>
            <person name="Popin R.V."/>
            <person name="Rigonato J."/>
            <person name="Andreote A.P."/>
            <person name="Schaker P.C."/>
            <person name="Hoff-Risseti C."/>
            <person name="Alvarenga D.O."/>
            <person name="Varani A.M."/>
            <person name="Fiore M.F."/>
        </authorList>
    </citation>
    <scope>NUCLEOTIDE SEQUENCE [LARGE SCALE GENOMIC DNA]</scope>
    <source>
        <strain evidence="3">CENA303</strain>
    </source>
</reference>
<evidence type="ECO:0000313" key="2">
    <source>
        <dbReference type="EMBL" id="OSO88003.1"/>
    </source>
</evidence>